<evidence type="ECO:0000313" key="2">
    <source>
        <dbReference type="Proteomes" id="UP000509750"/>
    </source>
</evidence>
<gene>
    <name evidence="1" type="ORF">HUG10_20475</name>
</gene>
<dbReference type="AlphaFoldDB" id="A0A7D5GEQ3"/>
<organism evidence="1 2">
    <name type="scientific">Halorarum halophilum</name>
    <dbReference type="NCBI Taxonomy" id="2743090"/>
    <lineage>
        <taxon>Archaea</taxon>
        <taxon>Methanobacteriati</taxon>
        <taxon>Methanobacteriota</taxon>
        <taxon>Stenosarchaea group</taxon>
        <taxon>Halobacteria</taxon>
        <taxon>Halobacteriales</taxon>
        <taxon>Haloferacaceae</taxon>
        <taxon>Halorarum</taxon>
    </lineage>
</organism>
<keyword evidence="1" id="KW-0614">Plasmid</keyword>
<sequence>MSDEQRWEPHVERRDTSWVQGELARDFPHFPRGGLSRVSLDSRYYLTTPDDFSKIVEETVIGHRYFRRSKFDCENFAVAFQSIVAQRYGVNSVGVVVNHAGTRAFNVVMYEDGTTELFDPDTEHLVVTGDTRADTKAYSLSQGLIIL</sequence>
<dbReference type="KEGG" id="halg:HUG10_20475"/>
<dbReference type="Proteomes" id="UP000509750">
    <property type="component" value="Plasmid unnamed3"/>
</dbReference>
<proteinExistence type="predicted"/>
<dbReference type="Gene3D" id="3.30.460.70">
    <property type="match status" value="1"/>
</dbReference>
<name>A0A7D5GEQ3_9EURY</name>
<protein>
    <recommendedName>
        <fullName evidence="3">Agglutinin C-terminal domain-containing protein</fullName>
    </recommendedName>
</protein>
<dbReference type="RefSeq" id="WP_179171559.1">
    <property type="nucleotide sequence ID" value="NZ_CP058532.1"/>
</dbReference>
<reference evidence="1 2" key="1">
    <citation type="submission" date="2020-07" db="EMBL/GenBank/DDBJ databases">
        <title>Gai3-2, isolated from salt lake.</title>
        <authorList>
            <person name="Cui H."/>
            <person name="Shi X."/>
        </authorList>
    </citation>
    <scope>NUCLEOTIDE SEQUENCE [LARGE SCALE GENOMIC DNA]</scope>
    <source>
        <strain evidence="1 2">Gai3-2</strain>
        <plasmid evidence="1 2">unnamed3</plasmid>
    </source>
</reference>
<geneLocation type="plasmid" evidence="1 2">
    <name>unnamed3</name>
</geneLocation>
<evidence type="ECO:0000313" key="1">
    <source>
        <dbReference type="EMBL" id="QLG29985.1"/>
    </source>
</evidence>
<keyword evidence="2" id="KW-1185">Reference proteome</keyword>
<accession>A0A7D5GEQ3</accession>
<dbReference type="GeneID" id="56031262"/>
<evidence type="ECO:0008006" key="3">
    <source>
        <dbReference type="Google" id="ProtNLM"/>
    </source>
</evidence>
<dbReference type="EMBL" id="CP058532">
    <property type="protein sequence ID" value="QLG29985.1"/>
    <property type="molecule type" value="Genomic_DNA"/>
</dbReference>